<dbReference type="OrthoDB" id="300780at2759"/>
<dbReference type="GO" id="GO:0006298">
    <property type="term" value="P:mismatch repair"/>
    <property type="evidence" value="ECO:0007669"/>
    <property type="project" value="TreeGrafter"/>
</dbReference>
<dbReference type="STRING" id="253628.A0A0D1YUS5"/>
<dbReference type="Pfam" id="PF03835">
    <property type="entry name" value="Rad4"/>
    <property type="match status" value="1"/>
</dbReference>
<dbReference type="Gene3D" id="3.30.70.2460">
    <property type="entry name" value="Rad4, beta-hairpin domain BHD3"/>
    <property type="match status" value="1"/>
</dbReference>
<dbReference type="Proteomes" id="UP000053259">
    <property type="component" value="Unassembled WGS sequence"/>
</dbReference>
<feature type="compositionally biased region" description="Acidic residues" evidence="6">
    <location>
        <begin position="869"/>
        <end position="883"/>
    </location>
</feature>
<dbReference type="EMBL" id="KN847541">
    <property type="protein sequence ID" value="KIW04417.1"/>
    <property type="molecule type" value="Genomic_DNA"/>
</dbReference>
<evidence type="ECO:0000256" key="3">
    <source>
        <dbReference type="ARBA" id="ARBA00022763"/>
    </source>
</evidence>
<feature type="compositionally biased region" description="Basic and acidic residues" evidence="6">
    <location>
        <begin position="99"/>
        <end position="117"/>
    </location>
</feature>
<evidence type="ECO:0000313" key="11">
    <source>
        <dbReference type="Proteomes" id="UP000053259"/>
    </source>
</evidence>
<feature type="domain" description="Rad4 beta-hairpin" evidence="7">
    <location>
        <begin position="529"/>
        <end position="587"/>
    </location>
</feature>
<dbReference type="RefSeq" id="XP_016214286.1">
    <property type="nucleotide sequence ID" value="XM_016358084.1"/>
</dbReference>
<dbReference type="InterPro" id="IPR018328">
    <property type="entry name" value="Rad4_beta-hairpin_dom3"/>
</dbReference>
<feature type="compositionally biased region" description="Basic and acidic residues" evidence="6">
    <location>
        <begin position="34"/>
        <end position="44"/>
    </location>
</feature>
<dbReference type="InParanoid" id="A0A0D1YUS5"/>
<protein>
    <recommendedName>
        <fullName evidence="12">Rad4 beta-hairpin domain-containing protein</fullName>
    </recommendedName>
</protein>
<evidence type="ECO:0000313" key="10">
    <source>
        <dbReference type="EMBL" id="KIW04417.1"/>
    </source>
</evidence>
<dbReference type="InterPro" id="IPR018325">
    <property type="entry name" value="Rad4/PNGase_transGLS-fold"/>
</dbReference>
<evidence type="ECO:0000259" key="9">
    <source>
        <dbReference type="SMART" id="SM01032"/>
    </source>
</evidence>
<dbReference type="Gene3D" id="3.30.60.290">
    <property type="entry name" value="Rad4, beta-hairpin domain BHD2"/>
    <property type="match status" value="1"/>
</dbReference>
<evidence type="ECO:0000256" key="5">
    <source>
        <dbReference type="ARBA" id="ARBA00023242"/>
    </source>
</evidence>
<reference evidence="10 11" key="1">
    <citation type="submission" date="2015-01" db="EMBL/GenBank/DDBJ databases">
        <title>The Genome Sequence of Ochroconis gallopava CBS43764.</title>
        <authorList>
            <consortium name="The Broad Institute Genomics Platform"/>
            <person name="Cuomo C."/>
            <person name="de Hoog S."/>
            <person name="Gorbushina A."/>
            <person name="Stielow B."/>
            <person name="Teixiera M."/>
            <person name="Abouelleil A."/>
            <person name="Chapman S.B."/>
            <person name="Priest M."/>
            <person name="Young S.K."/>
            <person name="Wortman J."/>
            <person name="Nusbaum C."/>
            <person name="Birren B."/>
        </authorList>
    </citation>
    <scope>NUCLEOTIDE SEQUENCE [LARGE SCALE GENOMIC DNA]</scope>
    <source>
        <strain evidence="10 11">CBS 43764</strain>
    </source>
</reference>
<dbReference type="GO" id="GO:0003697">
    <property type="term" value="F:single-stranded DNA binding"/>
    <property type="evidence" value="ECO:0007669"/>
    <property type="project" value="TreeGrafter"/>
</dbReference>
<dbReference type="SMART" id="SM01031">
    <property type="entry name" value="BHD_2"/>
    <property type="match status" value="1"/>
</dbReference>
<dbReference type="HOGENOM" id="CLU_003639_1_1_1"/>
<gene>
    <name evidence="10" type="ORF">PV09_04691</name>
</gene>
<dbReference type="VEuPathDB" id="FungiDB:PV09_04691"/>
<dbReference type="GO" id="GO:0006289">
    <property type="term" value="P:nucleotide-excision repair"/>
    <property type="evidence" value="ECO:0007669"/>
    <property type="project" value="InterPro"/>
</dbReference>
<dbReference type="Pfam" id="PF10403">
    <property type="entry name" value="BHD_1"/>
    <property type="match status" value="1"/>
</dbReference>
<proteinExistence type="inferred from homology"/>
<name>A0A0D1YUS5_9PEZI</name>
<evidence type="ECO:0000259" key="7">
    <source>
        <dbReference type="SMART" id="SM01030"/>
    </source>
</evidence>
<dbReference type="GO" id="GO:0003684">
    <property type="term" value="F:damaged DNA binding"/>
    <property type="evidence" value="ECO:0007669"/>
    <property type="project" value="InterPro"/>
</dbReference>
<evidence type="ECO:0000256" key="2">
    <source>
        <dbReference type="ARBA" id="ARBA00009525"/>
    </source>
</evidence>
<comment type="similarity">
    <text evidence="2">Belongs to the XPC family.</text>
</comment>
<dbReference type="GO" id="GO:0071942">
    <property type="term" value="C:XPC complex"/>
    <property type="evidence" value="ECO:0007669"/>
    <property type="project" value="TreeGrafter"/>
</dbReference>
<feature type="compositionally biased region" description="Acidic residues" evidence="6">
    <location>
        <begin position="1060"/>
        <end position="1081"/>
    </location>
</feature>
<dbReference type="Gene3D" id="3.90.260.10">
    <property type="entry name" value="Transglutaminase-like"/>
    <property type="match status" value="1"/>
</dbReference>
<dbReference type="PANTHER" id="PTHR12135">
    <property type="entry name" value="DNA REPAIR PROTEIN XP-C / RAD4"/>
    <property type="match status" value="1"/>
</dbReference>
<sequence length="1081" mass="120383">MTRRRTGGRVGARITTTARGNGSRILGNENDVPDVYREMMREDAAATVARTDDDDSRPRKKPRRAGDRVTNRAPLAANPNNEQKEKTASTFHVHSSPPADEKPARSIEQEKDSDSELEFEDVHLASDDHTSADEIGNDTLPELMKGLEDGGLSIVAKAPGELATTSKARKNKKRITSAERSVRLALHKMHVCCLLYHVFYRNQWCNDQFAQAILKKMVPFRTVQLLNPDLRASQAQSSSFFLLGLNQITDLFFDRFQIESLGMQRPQWVVERDDIAKITLHDASEKPTELSDFRRAAQSLKGSADLGAQLFCCLLRAVGVEARLVCSLQVLGFASTVKEVAEASNAATPVKKTLYLHDFTRSSDEGATGDGVNSLAHQTSSRIARVGQPRATTSEVVSQTARRLSGTRPRVERPAYPVFWVEAFNSAHQKWIAIDPIATHTVNKPARLEPGVNDARNSMCYVFAFEEDGVARDVTRRYAKAFTAKTRKLRVESTDGGARWLRKALKLFSRVPALDRDALEDAELTAKAAAEGIPKNVLDFKNHPLFALERHLRRNEVIYPKTESGRINVGTANKPKFESVYRRSNVHVVKSAAKWFRLGREIKMGEQPMKHAMPRKGVRVTESPLETDTAEHTGVGLYAVFQTKVYVPPPVVNGKIPKNAYGNIDVFVPSMIPEGAVWIRAPEAKQAARILSIDYADAVTGFDFQRRHGTARIDGVVVAEECFEAMEIVCEAIRETAREEREEDKKREVLRLWRRFIVGLKEARRIEGYLRDNEQPTDSTIVPDSRAPGERDDYMLRDEEEEDDGGNKSRLRQTTRTSRATQDDGGGFLLDSGDESDMCAGGFIAETSDDDGRSDAFLSKETVTKDKGDDEDDEDDVDSDYPLESERSSSDCDQPDASLIDAANGGPAKDEYPFGFTNIRVPVSSRRTESDGHQKTACLARVIRGMRRSGPREQEQRSFAAGEATSKDSRSDGDNGKPMDRKDDRPDNTLGDAVTKDNAPKPIGSSTKAEQQRKFSPPLPRTGDFHEAENHAEKSDIQAPVVSEVPDPDQVEEPPVSSYEYDEDMLEEDPEDEDAEPEWLA</sequence>
<dbReference type="GO" id="GO:0005737">
    <property type="term" value="C:cytoplasm"/>
    <property type="evidence" value="ECO:0007669"/>
    <property type="project" value="TreeGrafter"/>
</dbReference>
<dbReference type="PANTHER" id="PTHR12135:SF0">
    <property type="entry name" value="DNA REPAIR PROTEIN COMPLEMENTING XP-C CELLS"/>
    <property type="match status" value="1"/>
</dbReference>
<feature type="domain" description="Rad4 beta-hairpin" evidence="8">
    <location>
        <begin position="589"/>
        <end position="649"/>
    </location>
</feature>
<dbReference type="Gene3D" id="2.20.20.110">
    <property type="entry name" value="Rad4, beta-hairpin domain BHD1"/>
    <property type="match status" value="1"/>
</dbReference>
<evidence type="ECO:0000256" key="4">
    <source>
        <dbReference type="ARBA" id="ARBA00023204"/>
    </source>
</evidence>
<dbReference type="Pfam" id="PF10405">
    <property type="entry name" value="BHD_3"/>
    <property type="match status" value="1"/>
</dbReference>
<feature type="compositionally biased region" description="Basic and acidic residues" evidence="6">
    <location>
        <begin position="965"/>
        <end position="987"/>
    </location>
</feature>
<dbReference type="InterPro" id="IPR004583">
    <property type="entry name" value="DNA_repair_Rad4"/>
</dbReference>
<comment type="subcellular location">
    <subcellularLocation>
        <location evidence="1">Nucleus</location>
    </subcellularLocation>
</comment>
<keyword evidence="5" id="KW-0539">Nucleus</keyword>
<dbReference type="InterPro" id="IPR036985">
    <property type="entry name" value="Transglutaminase-like_sf"/>
</dbReference>
<evidence type="ECO:0008006" key="12">
    <source>
        <dbReference type="Google" id="ProtNLM"/>
    </source>
</evidence>
<feature type="compositionally biased region" description="Basic and acidic residues" evidence="6">
    <location>
        <begin position="787"/>
        <end position="797"/>
    </location>
</feature>
<feature type="region of interest" description="Disordered" evidence="6">
    <location>
        <begin position="771"/>
        <end position="1081"/>
    </location>
</feature>
<feature type="compositionally biased region" description="Low complexity" evidence="6">
    <location>
        <begin position="11"/>
        <end position="20"/>
    </location>
</feature>
<dbReference type="FunCoup" id="A0A0D1YUS5">
    <property type="interactions" value="135"/>
</dbReference>
<dbReference type="GeneID" id="27312664"/>
<feature type="region of interest" description="Disordered" evidence="6">
    <location>
        <begin position="1"/>
        <end position="117"/>
    </location>
</feature>
<organism evidence="10 11">
    <name type="scientific">Verruconis gallopava</name>
    <dbReference type="NCBI Taxonomy" id="253628"/>
    <lineage>
        <taxon>Eukaryota</taxon>
        <taxon>Fungi</taxon>
        <taxon>Dikarya</taxon>
        <taxon>Ascomycota</taxon>
        <taxon>Pezizomycotina</taxon>
        <taxon>Dothideomycetes</taxon>
        <taxon>Pleosporomycetidae</taxon>
        <taxon>Venturiales</taxon>
        <taxon>Sympoventuriaceae</taxon>
        <taxon>Verruconis</taxon>
    </lineage>
</organism>
<accession>A0A0D1YUS5</accession>
<dbReference type="SUPFAM" id="SSF54001">
    <property type="entry name" value="Cysteine proteinases"/>
    <property type="match status" value="1"/>
</dbReference>
<dbReference type="AlphaFoldDB" id="A0A0D1YUS5"/>
<dbReference type="SMART" id="SM01030">
    <property type="entry name" value="BHD_1"/>
    <property type="match status" value="1"/>
</dbReference>
<dbReference type="InterPro" id="IPR042488">
    <property type="entry name" value="Rad4_BHD3_sf"/>
</dbReference>
<feature type="compositionally biased region" description="Basic and acidic residues" evidence="6">
    <location>
        <begin position="1023"/>
        <end position="1036"/>
    </location>
</feature>
<evidence type="ECO:0000256" key="1">
    <source>
        <dbReference type="ARBA" id="ARBA00004123"/>
    </source>
</evidence>
<feature type="domain" description="Rad4 beta-hairpin" evidence="9">
    <location>
        <begin position="656"/>
        <end position="733"/>
    </location>
</feature>
<dbReference type="InterPro" id="IPR038765">
    <property type="entry name" value="Papain-like_cys_pep_sf"/>
</dbReference>
<keyword evidence="11" id="KW-1185">Reference proteome</keyword>
<keyword evidence="3" id="KW-0227">DNA damage</keyword>
<dbReference type="InterPro" id="IPR018326">
    <property type="entry name" value="Rad4_beta-hairpin_dom1"/>
</dbReference>
<dbReference type="GO" id="GO:0000111">
    <property type="term" value="C:nucleotide-excision repair factor 2 complex"/>
    <property type="evidence" value="ECO:0007669"/>
    <property type="project" value="TreeGrafter"/>
</dbReference>
<dbReference type="Pfam" id="PF10404">
    <property type="entry name" value="BHD_2"/>
    <property type="match status" value="1"/>
</dbReference>
<dbReference type="SMART" id="SM01032">
    <property type="entry name" value="BHD_3"/>
    <property type="match status" value="1"/>
</dbReference>
<evidence type="ECO:0000259" key="8">
    <source>
        <dbReference type="SMART" id="SM01031"/>
    </source>
</evidence>
<keyword evidence="4" id="KW-0234">DNA repair</keyword>
<evidence type="ECO:0000256" key="6">
    <source>
        <dbReference type="SAM" id="MobiDB-lite"/>
    </source>
</evidence>
<dbReference type="InterPro" id="IPR018327">
    <property type="entry name" value="BHD_2"/>
</dbReference>